<dbReference type="EMBL" id="LS483469">
    <property type="protein sequence ID" value="SQI43395.1"/>
    <property type="molecule type" value="Genomic_DNA"/>
</dbReference>
<accession>A0A2X4XTP1</accession>
<gene>
    <name evidence="1" type="ORF">NCTC12961_03909</name>
</gene>
<protein>
    <submittedName>
        <fullName evidence="1">Uncharacterized protein</fullName>
    </submittedName>
</protein>
<dbReference type="Proteomes" id="UP000248897">
    <property type="component" value="Chromosome 1"/>
</dbReference>
<organism evidence="1 2">
    <name type="scientific">Serratia plymuthica</name>
    <dbReference type="NCBI Taxonomy" id="82996"/>
    <lineage>
        <taxon>Bacteria</taxon>
        <taxon>Pseudomonadati</taxon>
        <taxon>Pseudomonadota</taxon>
        <taxon>Gammaproteobacteria</taxon>
        <taxon>Enterobacterales</taxon>
        <taxon>Yersiniaceae</taxon>
        <taxon>Serratia</taxon>
    </lineage>
</organism>
<evidence type="ECO:0000313" key="2">
    <source>
        <dbReference type="Proteomes" id="UP000248897"/>
    </source>
</evidence>
<name>A0A2X4XTP1_SERPL</name>
<proteinExistence type="predicted"/>
<dbReference type="AlphaFoldDB" id="A0A2X4XTP1"/>
<sequence>MYFSYSYANNLTEKKGHSCGKSLWRHTMKNGLLCLTLKIFCYKHCLVTWLGRFIILAVRQCLCKYPSFNSMHFLRFPGFQLSVGTFRRQVIQGFIRPFAVIFCQPALCDFPSFIQCSEQIKIQYFCPALSFTWSSIPSFLNSWLWGSSKWAVEHALYSRTPCTTYSIFH</sequence>
<reference evidence="1 2" key="1">
    <citation type="submission" date="2018-06" db="EMBL/GenBank/DDBJ databases">
        <authorList>
            <consortium name="Pathogen Informatics"/>
            <person name="Doyle S."/>
        </authorList>
    </citation>
    <scope>NUCLEOTIDE SEQUENCE [LARGE SCALE GENOMIC DNA]</scope>
    <source>
        <strain evidence="1 2">NCTC12961</strain>
    </source>
</reference>
<evidence type="ECO:0000313" key="1">
    <source>
        <dbReference type="EMBL" id="SQI43395.1"/>
    </source>
</evidence>